<dbReference type="EMBL" id="JACCHK010000001">
    <property type="protein sequence ID" value="NYH41834.1"/>
    <property type="molecule type" value="Genomic_DNA"/>
</dbReference>
<name>A0A7Z0BEB9_9ACTN</name>
<dbReference type="AlphaFoldDB" id="A0A7Z0BEB9"/>
<keyword evidence="1" id="KW-0472">Membrane</keyword>
<keyword evidence="3" id="KW-1185">Reference proteome</keyword>
<dbReference type="Proteomes" id="UP000523545">
    <property type="component" value="Unassembled WGS sequence"/>
</dbReference>
<keyword evidence="1" id="KW-1133">Transmembrane helix</keyword>
<evidence type="ECO:0000256" key="1">
    <source>
        <dbReference type="SAM" id="Phobius"/>
    </source>
</evidence>
<dbReference type="InterPro" id="IPR045713">
    <property type="entry name" value="DUF6069"/>
</dbReference>
<proteinExistence type="predicted"/>
<feature type="transmembrane region" description="Helical" evidence="1">
    <location>
        <begin position="58"/>
        <end position="79"/>
    </location>
</feature>
<comment type="caution">
    <text evidence="2">The sequence shown here is derived from an EMBL/GenBank/DDBJ whole genome shotgun (WGS) entry which is preliminary data.</text>
</comment>
<feature type="transmembrane region" description="Helical" evidence="1">
    <location>
        <begin position="91"/>
        <end position="112"/>
    </location>
</feature>
<gene>
    <name evidence="2" type="ORF">HNR22_001561</name>
</gene>
<feature type="transmembrane region" description="Helical" evidence="1">
    <location>
        <begin position="21"/>
        <end position="38"/>
    </location>
</feature>
<feature type="transmembrane region" description="Helical" evidence="1">
    <location>
        <begin position="118"/>
        <end position="137"/>
    </location>
</feature>
<dbReference type="RefSeq" id="WP_246380737.1">
    <property type="nucleotide sequence ID" value="NZ_JACCHK010000001.1"/>
</dbReference>
<accession>A0A7Z0BEB9</accession>
<sequence>MATDLAPAPSASGTRLWPIRLAGVAGAVLVALLTWVLIEPVIGHDLYAPALGSDEPQDIGAVETIAVALLPSLAGWGLLAVLERLVPRRATLLWTVAALVLLLATMPWSGTFRSDGDHLSLVLLHLAVAAVLIPVLASSSARRRPAGTH</sequence>
<protein>
    <submittedName>
        <fullName evidence="2">Uncharacterized protein</fullName>
    </submittedName>
</protein>
<evidence type="ECO:0000313" key="3">
    <source>
        <dbReference type="Proteomes" id="UP000523545"/>
    </source>
</evidence>
<dbReference type="Pfam" id="PF19545">
    <property type="entry name" value="DUF6069"/>
    <property type="match status" value="1"/>
</dbReference>
<organism evidence="2 3">
    <name type="scientific">Micromonospora jinlongensis</name>
    <dbReference type="NCBI Taxonomy" id="1287877"/>
    <lineage>
        <taxon>Bacteria</taxon>
        <taxon>Bacillati</taxon>
        <taxon>Actinomycetota</taxon>
        <taxon>Actinomycetes</taxon>
        <taxon>Micromonosporales</taxon>
        <taxon>Micromonosporaceae</taxon>
        <taxon>Micromonospora</taxon>
    </lineage>
</organism>
<evidence type="ECO:0000313" key="2">
    <source>
        <dbReference type="EMBL" id="NYH41834.1"/>
    </source>
</evidence>
<reference evidence="2 3" key="1">
    <citation type="submission" date="2020-07" db="EMBL/GenBank/DDBJ databases">
        <title>Sequencing the genomes of 1000 actinobacteria strains.</title>
        <authorList>
            <person name="Klenk H.-P."/>
        </authorList>
    </citation>
    <scope>NUCLEOTIDE SEQUENCE [LARGE SCALE GENOMIC DNA]</scope>
    <source>
        <strain evidence="2 3">DSM 45876</strain>
    </source>
</reference>
<keyword evidence="1" id="KW-0812">Transmembrane</keyword>